<keyword evidence="1 2" id="KW-0597">Phosphoprotein</keyword>
<dbReference type="PANTHER" id="PTHR44591">
    <property type="entry name" value="STRESS RESPONSE REGULATOR PROTEIN 1"/>
    <property type="match status" value="1"/>
</dbReference>
<dbReference type="OrthoDB" id="9179585at2"/>
<dbReference type="AlphaFoldDB" id="A0A1H0Q082"/>
<dbReference type="GO" id="GO:0000160">
    <property type="term" value="P:phosphorelay signal transduction system"/>
    <property type="evidence" value="ECO:0007669"/>
    <property type="project" value="InterPro"/>
</dbReference>
<dbReference type="PANTHER" id="PTHR44591:SF23">
    <property type="entry name" value="CHEY SUBFAMILY"/>
    <property type="match status" value="1"/>
</dbReference>
<gene>
    <name evidence="4" type="ORF">SAMN04489708_107131</name>
</gene>
<dbReference type="InterPro" id="IPR011006">
    <property type="entry name" value="CheY-like_superfamily"/>
</dbReference>
<dbReference type="EMBL" id="FNJL01000007">
    <property type="protein sequence ID" value="SDP10763.1"/>
    <property type="molecule type" value="Genomic_DNA"/>
</dbReference>
<feature type="domain" description="Response regulatory" evidence="3">
    <location>
        <begin position="4"/>
        <end position="120"/>
    </location>
</feature>
<dbReference type="Proteomes" id="UP000199317">
    <property type="component" value="Unassembled WGS sequence"/>
</dbReference>
<dbReference type="Gene3D" id="3.40.50.2300">
    <property type="match status" value="1"/>
</dbReference>
<evidence type="ECO:0000313" key="5">
    <source>
        <dbReference type="Proteomes" id="UP000199317"/>
    </source>
</evidence>
<sequence>MHADILIVDDNHEAAELLRDLLELNGHGVRVALDGAQAIALMRSQPAPLLLVDQHLPDMLGAELVPQLKAIAVNAGLPACIAIGITGMNTAERAALGGFDHVLGKPLNFDAFDALIERSLASLRQPGGA</sequence>
<feature type="modified residue" description="4-aspartylphosphate" evidence="2">
    <location>
        <position position="53"/>
    </location>
</feature>
<evidence type="ECO:0000259" key="3">
    <source>
        <dbReference type="PROSITE" id="PS50110"/>
    </source>
</evidence>
<dbReference type="SUPFAM" id="SSF52172">
    <property type="entry name" value="CheY-like"/>
    <property type="match status" value="1"/>
</dbReference>
<proteinExistence type="predicted"/>
<evidence type="ECO:0000256" key="2">
    <source>
        <dbReference type="PROSITE-ProRule" id="PRU00169"/>
    </source>
</evidence>
<dbReference type="InterPro" id="IPR001789">
    <property type="entry name" value="Sig_transdc_resp-reg_receiver"/>
</dbReference>
<evidence type="ECO:0000313" key="4">
    <source>
        <dbReference type="EMBL" id="SDP10763.1"/>
    </source>
</evidence>
<organism evidence="4 5">
    <name type="scientific">Paracidovorax cattleyae</name>
    <dbReference type="NCBI Taxonomy" id="80868"/>
    <lineage>
        <taxon>Bacteria</taxon>
        <taxon>Pseudomonadati</taxon>
        <taxon>Pseudomonadota</taxon>
        <taxon>Betaproteobacteria</taxon>
        <taxon>Burkholderiales</taxon>
        <taxon>Comamonadaceae</taxon>
        <taxon>Paracidovorax</taxon>
    </lineage>
</organism>
<evidence type="ECO:0000256" key="1">
    <source>
        <dbReference type="ARBA" id="ARBA00022553"/>
    </source>
</evidence>
<accession>A0A1H0Q082</accession>
<keyword evidence="5" id="KW-1185">Reference proteome</keyword>
<dbReference type="PROSITE" id="PS50110">
    <property type="entry name" value="RESPONSE_REGULATORY"/>
    <property type="match status" value="1"/>
</dbReference>
<protein>
    <submittedName>
        <fullName evidence="4">Response regulator receiver domain-containing protein</fullName>
    </submittedName>
</protein>
<dbReference type="InterPro" id="IPR050595">
    <property type="entry name" value="Bact_response_regulator"/>
</dbReference>
<name>A0A1H0Q082_9BURK</name>
<dbReference type="RefSeq" id="WP_092833358.1">
    <property type="nucleotide sequence ID" value="NZ_CP028290.1"/>
</dbReference>
<reference evidence="5" key="1">
    <citation type="submission" date="2016-10" db="EMBL/GenBank/DDBJ databases">
        <authorList>
            <person name="Varghese N."/>
            <person name="Submissions S."/>
        </authorList>
    </citation>
    <scope>NUCLEOTIDE SEQUENCE [LARGE SCALE GENOMIC DNA]</scope>
    <source>
        <strain evidence="5">DSM 17101</strain>
    </source>
</reference>
<dbReference type="SMART" id="SM00448">
    <property type="entry name" value="REC"/>
    <property type="match status" value="1"/>
</dbReference>
<dbReference type="Pfam" id="PF00072">
    <property type="entry name" value="Response_reg"/>
    <property type="match status" value="1"/>
</dbReference>